<evidence type="ECO:0000313" key="3">
    <source>
        <dbReference type="Proteomes" id="UP000316495"/>
    </source>
</evidence>
<evidence type="ECO:0000256" key="1">
    <source>
        <dbReference type="SAM" id="Phobius"/>
    </source>
</evidence>
<organism evidence="2 3">
    <name type="scientific">Candidatus Berkelbacteria bacterium Athens1014_28</name>
    <dbReference type="NCBI Taxonomy" id="2017145"/>
    <lineage>
        <taxon>Bacteria</taxon>
        <taxon>Candidatus Berkelbacteria</taxon>
    </lineage>
</organism>
<evidence type="ECO:0000313" key="2">
    <source>
        <dbReference type="EMBL" id="TSC94312.1"/>
    </source>
</evidence>
<reference evidence="2 3" key="1">
    <citation type="submission" date="2017-07" db="EMBL/GenBank/DDBJ databases">
        <title>Mechanisms for carbon and nitrogen cycling indicate functional differentiation within the Candidate Phyla Radiation.</title>
        <authorList>
            <person name="Danczak R.E."/>
            <person name="Johnston M.D."/>
            <person name="Kenah C."/>
            <person name="Slattery M."/>
            <person name="Wrighton K.C."/>
            <person name="Wilkins M.J."/>
        </authorList>
    </citation>
    <scope>NUCLEOTIDE SEQUENCE [LARGE SCALE GENOMIC DNA]</scope>
    <source>
        <strain evidence="2">Athens1014_28</strain>
    </source>
</reference>
<name>A0A554LN71_9BACT</name>
<dbReference type="EMBL" id="VMGN01000016">
    <property type="protein sequence ID" value="TSC94312.1"/>
    <property type="molecule type" value="Genomic_DNA"/>
</dbReference>
<feature type="transmembrane region" description="Helical" evidence="1">
    <location>
        <begin position="30"/>
        <end position="52"/>
    </location>
</feature>
<comment type="caution">
    <text evidence="2">The sequence shown here is derived from an EMBL/GenBank/DDBJ whole genome shotgun (WGS) entry which is preliminary data.</text>
</comment>
<keyword evidence="1" id="KW-0812">Transmembrane</keyword>
<dbReference type="AlphaFoldDB" id="A0A554LN71"/>
<protein>
    <submittedName>
        <fullName evidence="2">Uncharacterized protein</fullName>
    </submittedName>
</protein>
<gene>
    <name evidence="2" type="ORF">Athens101428_355</name>
</gene>
<accession>A0A554LN71</accession>
<keyword evidence="1" id="KW-1133">Transmembrane helix</keyword>
<keyword evidence="1" id="KW-0472">Membrane</keyword>
<proteinExistence type="predicted"/>
<sequence length="259" mass="27924">MAQDTLKAGVPVAKTGTRQNFLSASVDWKWLRKVAIIIACVMAVMYIAGFCVNNGPSMNYVGWIYLTNWGSQPTEVGQIIRFVPADKPAWIPRDHIAGIITVAISPRRFVRLFTAAGRLQNQLEFSFPPDDHVWLGDGKYAFRQSGITRLVGVGKPYSFAGVGDRLSQVVARDPAGRVAIGLSRPQPALWVLDDGRQELVNLPQVVTEGVDTVAWNGNSSAVSAGQWSVVVSGGKVLSCQSGLAQSLAFGLGLQTNAKK</sequence>
<dbReference type="Proteomes" id="UP000316495">
    <property type="component" value="Unassembled WGS sequence"/>
</dbReference>